<gene>
    <name evidence="2" type="ORF">SCOCK_210017</name>
</gene>
<feature type="region of interest" description="Disordered" evidence="1">
    <location>
        <begin position="152"/>
        <end position="233"/>
    </location>
</feature>
<keyword evidence="3" id="KW-1185">Reference proteome</keyword>
<evidence type="ECO:0000313" key="2">
    <source>
        <dbReference type="EMBL" id="CAG6393577.1"/>
    </source>
</evidence>
<dbReference type="EMBL" id="CAJSLV010000050">
    <property type="protein sequence ID" value="CAG6393577.1"/>
    <property type="molecule type" value="Genomic_DNA"/>
</dbReference>
<comment type="caution">
    <text evidence="2">The sequence shown here is derived from an EMBL/GenBank/DDBJ whole genome shotgun (WGS) entry which is preliminary data.</text>
</comment>
<feature type="region of interest" description="Disordered" evidence="1">
    <location>
        <begin position="1"/>
        <end position="45"/>
    </location>
</feature>
<proteinExistence type="predicted"/>
<sequence length="292" mass="31693">MAESLSHGAQHQEIVPEPVHRGGLGRHAGPGAAEEPQPVAGGHVDAGYRARAPRDLDLDDVRAGGHECHTVLPPPEASHALAVHVDLVAAQLRVGVRLVAEHQDLGLALMFNWQQCRRRVGSSSRGRAAFPAGRATGHVSVIVPGVLRQDEARSAQEYQRDLAQTSAEEDHKSPKGHGERDRILRAGTTVLGQPRTPQQQQRHTAQANGIEQGTLCEPALGRRSGEPGQDRRRRVRRGIAPVACHLHPGTGGEPANGGTARERSPRDHVRTNSLCREMMAWVRWVGQVHECR</sequence>
<organism evidence="2 3">
    <name type="scientific">Actinacidiphila cocklensis</name>
    <dbReference type="NCBI Taxonomy" id="887465"/>
    <lineage>
        <taxon>Bacteria</taxon>
        <taxon>Bacillati</taxon>
        <taxon>Actinomycetota</taxon>
        <taxon>Actinomycetes</taxon>
        <taxon>Kitasatosporales</taxon>
        <taxon>Streptomycetaceae</taxon>
        <taxon>Actinacidiphila</taxon>
    </lineage>
</organism>
<feature type="compositionally biased region" description="Low complexity" evidence="1">
    <location>
        <begin position="193"/>
        <end position="207"/>
    </location>
</feature>
<dbReference type="Proteomes" id="UP001152519">
    <property type="component" value="Unassembled WGS sequence"/>
</dbReference>
<evidence type="ECO:0000256" key="1">
    <source>
        <dbReference type="SAM" id="MobiDB-lite"/>
    </source>
</evidence>
<protein>
    <submittedName>
        <fullName evidence="2">Uncharacterized protein</fullName>
    </submittedName>
</protein>
<feature type="compositionally biased region" description="Basic and acidic residues" evidence="1">
    <location>
        <begin position="168"/>
        <end position="184"/>
    </location>
</feature>
<reference evidence="2" key="1">
    <citation type="submission" date="2021-05" db="EMBL/GenBank/DDBJ databases">
        <authorList>
            <person name="Arsene-Ploetze F."/>
        </authorList>
    </citation>
    <scope>NUCLEOTIDE SEQUENCE</scope>
    <source>
        <strain evidence="2">DSM 42138</strain>
    </source>
</reference>
<evidence type="ECO:0000313" key="3">
    <source>
        <dbReference type="Proteomes" id="UP001152519"/>
    </source>
</evidence>
<dbReference type="AlphaFoldDB" id="A0A9W4DQ03"/>
<name>A0A9W4DQ03_9ACTN</name>
<accession>A0A9W4DQ03</accession>
<feature type="region of interest" description="Disordered" evidence="1">
    <location>
        <begin position="246"/>
        <end position="268"/>
    </location>
</feature>